<dbReference type="InterPro" id="IPR001841">
    <property type="entry name" value="Znf_RING"/>
</dbReference>
<dbReference type="GO" id="GO:0016567">
    <property type="term" value="P:protein ubiquitination"/>
    <property type="evidence" value="ECO:0007669"/>
    <property type="project" value="TreeGrafter"/>
</dbReference>
<dbReference type="PROSITE" id="PS50089">
    <property type="entry name" value="ZF_RING_2"/>
    <property type="match status" value="1"/>
</dbReference>
<dbReference type="InterPro" id="IPR037275">
    <property type="entry name" value="Znf_CTCHY_sf"/>
</dbReference>
<dbReference type="SUPFAM" id="SSF57850">
    <property type="entry name" value="RING/U-box"/>
    <property type="match status" value="1"/>
</dbReference>
<dbReference type="PANTHER" id="PTHR21319">
    <property type="entry name" value="RING FINGER AND CHY ZINC FINGER DOMAIN-CONTAINING PROTEIN 1"/>
    <property type="match status" value="1"/>
</dbReference>
<evidence type="ECO:0000259" key="6">
    <source>
        <dbReference type="PROSITE" id="PS50089"/>
    </source>
</evidence>
<evidence type="ECO:0000256" key="3">
    <source>
        <dbReference type="ARBA" id="ARBA00022833"/>
    </source>
</evidence>
<dbReference type="FunFam" id="3.30.40.10:FF:000188">
    <property type="entry name" value="RING finger and CHY zinc finger domain-containing protein 1"/>
    <property type="match status" value="1"/>
</dbReference>
<dbReference type="GO" id="GO:0005634">
    <property type="term" value="C:nucleus"/>
    <property type="evidence" value="ECO:0007669"/>
    <property type="project" value="TreeGrafter"/>
</dbReference>
<evidence type="ECO:0000259" key="8">
    <source>
        <dbReference type="PROSITE" id="PS51270"/>
    </source>
</evidence>
<feature type="region of interest" description="Disordered" evidence="5">
    <location>
        <begin position="149"/>
        <end position="226"/>
    </location>
</feature>
<organism evidence="9">
    <name type="scientific">Bactrocera latifrons</name>
    <name type="common">Malaysian fruit fly</name>
    <name type="synonym">Chaetodacus latifrons</name>
    <dbReference type="NCBI Taxonomy" id="174628"/>
    <lineage>
        <taxon>Eukaryota</taxon>
        <taxon>Metazoa</taxon>
        <taxon>Ecdysozoa</taxon>
        <taxon>Arthropoda</taxon>
        <taxon>Hexapoda</taxon>
        <taxon>Insecta</taxon>
        <taxon>Pterygota</taxon>
        <taxon>Neoptera</taxon>
        <taxon>Endopterygota</taxon>
        <taxon>Diptera</taxon>
        <taxon>Brachycera</taxon>
        <taxon>Muscomorpha</taxon>
        <taxon>Tephritoidea</taxon>
        <taxon>Tephritidae</taxon>
        <taxon>Bactrocera</taxon>
        <taxon>Bactrocera</taxon>
    </lineage>
</organism>
<dbReference type="GO" id="GO:0008270">
    <property type="term" value="F:zinc ion binding"/>
    <property type="evidence" value="ECO:0007669"/>
    <property type="project" value="UniProtKB-KW"/>
</dbReference>
<evidence type="ECO:0000313" key="9">
    <source>
        <dbReference type="EMBL" id="JAI37085.1"/>
    </source>
</evidence>
<feature type="domain" description="CTCHY-type" evidence="8">
    <location>
        <begin position="720"/>
        <end position="784"/>
    </location>
</feature>
<evidence type="ECO:0000259" key="7">
    <source>
        <dbReference type="PROSITE" id="PS51266"/>
    </source>
</evidence>
<feature type="compositionally biased region" description="Low complexity" evidence="5">
    <location>
        <begin position="149"/>
        <end position="190"/>
    </location>
</feature>
<dbReference type="SUPFAM" id="SSF161219">
    <property type="entry name" value="CHY zinc finger-like"/>
    <property type="match status" value="1"/>
</dbReference>
<sequence>MHATTRINAANNFANCNNRKESNFGSVKSSSNNNAYKRIPTVETATTTTKTIALSYCNNNTNNNLPLQQTASNGKAAGEPQKQQRQRSPAPAETATSRECCSVACSTLTTMRLVGAKESGAVMAGNDEEARTKLMPATATAIKIVSVSNSKSNNSNTKAHKNVSSNNKNSNNNVDNNINKSTTKSTGTTGAKLDSSMLINARNQLSTTTTKPERRQQQEQMGQQQAEHILSITRDLNQINLKSSLFVEQQVYNNNNNNNKQNCRGNNQQEQQQQNSLSTNLSSGNNNSSGNNKHSNVGNNNNNRQNQQQQIVNCNNNSNNKNCDQAIDKNKNSKNTHTLAHNNRRMMKNYENNNNNKGSNEPQPQQQQQLITLTIAKAVQTEANALVSAKISKTTKVNTTTTTTATPTTTIERAKAKSTKLTLRKSFSTPASFKIADVTAVLSQSGGNMMIAYNNTNNSRASESCNKSVSNALPTSELLSGKKSDSGGDVVDDGGGHVRGAATCTTTQPTTQSAVAAPNVNFAPSPAVITKATQRANASIEAITTIAKTAMTTKTSATTPISASPQLATTRSQTAAHAAQQQDPPQQRQLQQQQQLQQQYQQSSTKSVKSKDNDNQVICANKSISDAGNMVVVAGTTTTSSPLPLSPVSFDLDLRFGCAHYKRRAMFVTPCCNKFYKCRFCHDENESHHFDRKTLTELICSECNTRQKVQEQCEACGMRFGKYTCLICNLFDDTDKKQYHCNGCGICRIGGAENFFHCKVCDMCLPIRLKIDGHRCVENISRSHCPVCLGDIHTSRIPCHIPDCGHLLHKTCFDQLLNSGHYTCPICQTSLIDMTALWEYLDAQAVSLPVPKKYENQRIHIFCNDCHKTSKTKFNFIGLKCMQCGAYNTTQDVKRRMSLVTDEPSSA</sequence>
<feature type="compositionally biased region" description="Low complexity" evidence="5">
    <location>
        <begin position="553"/>
        <end position="564"/>
    </location>
</feature>
<dbReference type="InterPro" id="IPR037274">
    <property type="entry name" value="Znf_CHY_sf"/>
</dbReference>
<dbReference type="AlphaFoldDB" id="A0A0K8VEW8"/>
<evidence type="ECO:0000256" key="5">
    <source>
        <dbReference type="SAM" id="MobiDB-lite"/>
    </source>
</evidence>
<dbReference type="Gene3D" id="2.20.28.10">
    <property type="match status" value="1"/>
</dbReference>
<protein>
    <submittedName>
        <fullName evidence="9">RING finger and CHY zinc finger domain-containing protein 1</fullName>
    </submittedName>
</protein>
<evidence type="ECO:0000256" key="1">
    <source>
        <dbReference type="ARBA" id="ARBA00022723"/>
    </source>
</evidence>
<dbReference type="PROSITE" id="PS51266">
    <property type="entry name" value="ZF_CHY"/>
    <property type="match status" value="1"/>
</dbReference>
<dbReference type="PROSITE" id="PS51270">
    <property type="entry name" value="ZF_CTCHY"/>
    <property type="match status" value="1"/>
</dbReference>
<feature type="domain" description="RING-type" evidence="6">
    <location>
        <begin position="785"/>
        <end position="828"/>
    </location>
</feature>
<accession>A0A0K8VEW8</accession>
<proteinExistence type="predicted"/>
<dbReference type="CDD" id="cd16464">
    <property type="entry name" value="RING-H2_Pirh2-like"/>
    <property type="match status" value="1"/>
</dbReference>
<dbReference type="Gene3D" id="3.30.40.10">
    <property type="entry name" value="Zinc/RING finger domain, C3HC4 (zinc finger)"/>
    <property type="match status" value="1"/>
</dbReference>
<evidence type="ECO:0000256" key="2">
    <source>
        <dbReference type="ARBA" id="ARBA00022771"/>
    </source>
</evidence>
<dbReference type="InterPro" id="IPR039512">
    <property type="entry name" value="RCHY1_zinc-ribbon"/>
</dbReference>
<dbReference type="OrthoDB" id="411372at2759"/>
<dbReference type="InterPro" id="IPR013083">
    <property type="entry name" value="Znf_RING/FYVE/PHD"/>
</dbReference>
<dbReference type="PANTHER" id="PTHR21319:SF53">
    <property type="entry name" value="RING FINGER AND CHY ZINC FINGER DOMAIN-CONTAINING PROTEIN 1"/>
    <property type="match status" value="1"/>
</dbReference>
<feature type="domain" description="CHY-type" evidence="7">
    <location>
        <begin position="651"/>
        <end position="718"/>
    </location>
</feature>
<dbReference type="GO" id="GO:0006511">
    <property type="term" value="P:ubiquitin-dependent protein catabolic process"/>
    <property type="evidence" value="ECO:0007669"/>
    <property type="project" value="TreeGrafter"/>
</dbReference>
<feature type="compositionally biased region" description="Polar residues" evidence="5">
    <location>
        <begin position="197"/>
        <end position="210"/>
    </location>
</feature>
<reference evidence="9" key="1">
    <citation type="submission" date="2015-06" db="EMBL/GenBank/DDBJ databases">
        <authorList>
            <person name="Hoefler B.C."/>
            <person name="Straight P.D."/>
        </authorList>
    </citation>
    <scope>NUCLEOTIDE SEQUENCE</scope>
</reference>
<dbReference type="EMBL" id="GDHF01015229">
    <property type="protein sequence ID" value="JAI37085.1"/>
    <property type="molecule type" value="Transcribed_RNA"/>
</dbReference>
<gene>
    <name evidence="9" type="primary">RCHY1_4</name>
    <name evidence="10" type="synonym">RCHY1_0</name>
    <name evidence="10" type="ORF">c0_g2_i10</name>
    <name evidence="9" type="ORF">c0_g2_i3</name>
</gene>
<keyword evidence="3" id="KW-0862">Zinc</keyword>
<dbReference type="InterPro" id="IPR008913">
    <property type="entry name" value="Znf_CHY"/>
</dbReference>
<dbReference type="SMART" id="SM00184">
    <property type="entry name" value="RING"/>
    <property type="match status" value="1"/>
</dbReference>
<dbReference type="InterPro" id="IPR017921">
    <property type="entry name" value="Znf_CTCHY"/>
</dbReference>
<feature type="compositionally biased region" description="Low complexity" evidence="5">
    <location>
        <begin position="349"/>
        <end position="366"/>
    </location>
</feature>
<feature type="compositionally biased region" description="Polar residues" evidence="5">
    <location>
        <begin position="565"/>
        <end position="575"/>
    </location>
</feature>
<evidence type="ECO:0000256" key="4">
    <source>
        <dbReference type="PROSITE-ProRule" id="PRU00601"/>
    </source>
</evidence>
<evidence type="ECO:0000313" key="10">
    <source>
        <dbReference type="EMBL" id="JAI51423.1"/>
    </source>
</evidence>
<keyword evidence="2 4" id="KW-0863">Zinc-finger</keyword>
<feature type="region of interest" description="Disordered" evidence="5">
    <location>
        <begin position="63"/>
        <end position="96"/>
    </location>
</feature>
<dbReference type="GO" id="GO:0061630">
    <property type="term" value="F:ubiquitin protein ligase activity"/>
    <property type="evidence" value="ECO:0007669"/>
    <property type="project" value="TreeGrafter"/>
</dbReference>
<dbReference type="Pfam" id="PF14599">
    <property type="entry name" value="zinc_ribbon_6"/>
    <property type="match status" value="1"/>
</dbReference>
<feature type="region of interest" description="Disordered" evidence="5">
    <location>
        <begin position="254"/>
        <end position="366"/>
    </location>
</feature>
<keyword evidence="1" id="KW-0479">Metal-binding</keyword>
<feature type="compositionally biased region" description="Low complexity" evidence="5">
    <location>
        <begin position="254"/>
        <end position="322"/>
    </location>
</feature>
<feature type="compositionally biased region" description="Low complexity" evidence="5">
    <location>
        <begin position="580"/>
        <end position="602"/>
    </location>
</feature>
<dbReference type="EMBL" id="GDHF01000891">
    <property type="protein sequence ID" value="JAI51423.1"/>
    <property type="molecule type" value="Transcribed_RNA"/>
</dbReference>
<name>A0A0K8VEW8_BACLA</name>
<dbReference type="Pfam" id="PF05495">
    <property type="entry name" value="zf-CHY"/>
    <property type="match status" value="1"/>
</dbReference>
<dbReference type="SUPFAM" id="SSF161245">
    <property type="entry name" value="Zinc hairpin stack"/>
    <property type="match status" value="1"/>
</dbReference>
<feature type="region of interest" description="Disordered" evidence="5">
    <location>
        <begin position="553"/>
        <end position="612"/>
    </location>
</feature>